<feature type="region of interest" description="Disordered" evidence="2">
    <location>
        <begin position="137"/>
        <end position="166"/>
    </location>
</feature>
<protein>
    <submittedName>
        <fullName evidence="5">Putative ribonuclease H-like domain-containing protein</fullName>
    </submittedName>
</protein>
<dbReference type="InterPro" id="IPR043502">
    <property type="entry name" value="DNA/RNA_pol_sf"/>
</dbReference>
<dbReference type="PANTHER" id="PTHR33067:SF31">
    <property type="entry name" value="RNA-DIRECTED DNA POLYMERASE"/>
    <property type="match status" value="1"/>
</dbReference>
<proteinExistence type="predicted"/>
<gene>
    <name evidence="5" type="ORF">Tci_333255</name>
</gene>
<dbReference type="InterPro" id="IPR021109">
    <property type="entry name" value="Peptidase_aspartic_dom_sf"/>
</dbReference>
<reference evidence="5" key="1">
    <citation type="journal article" date="2019" name="Sci. Rep.">
        <title>Draft genome of Tanacetum cinerariifolium, the natural source of mosquito coil.</title>
        <authorList>
            <person name="Yamashiro T."/>
            <person name="Shiraishi A."/>
            <person name="Satake H."/>
            <person name="Nakayama K."/>
        </authorList>
    </citation>
    <scope>NUCLEOTIDE SEQUENCE</scope>
</reference>
<keyword evidence="1" id="KW-0064">Aspartyl protease</keyword>
<dbReference type="Pfam" id="PF22936">
    <property type="entry name" value="Pol_BBD"/>
    <property type="match status" value="1"/>
</dbReference>
<feature type="domain" description="Reverse transcriptase Ty1/copia-type" evidence="3">
    <location>
        <begin position="252"/>
        <end position="323"/>
    </location>
</feature>
<feature type="domain" description="Reverse transcriptase Ty1/copia-type" evidence="3">
    <location>
        <begin position="191"/>
        <end position="245"/>
    </location>
</feature>
<dbReference type="PANTHER" id="PTHR33067">
    <property type="entry name" value="RNA-DIRECTED DNA POLYMERASE-RELATED"/>
    <property type="match status" value="1"/>
</dbReference>
<dbReference type="SUPFAM" id="SSF56672">
    <property type="entry name" value="DNA/RNA polymerases"/>
    <property type="match status" value="1"/>
</dbReference>
<feature type="region of interest" description="Disordered" evidence="2">
    <location>
        <begin position="408"/>
        <end position="437"/>
    </location>
</feature>
<dbReference type="EMBL" id="BKCJ010118889">
    <property type="protein sequence ID" value="GEX61280.1"/>
    <property type="molecule type" value="Genomic_DNA"/>
</dbReference>
<dbReference type="Pfam" id="PF07727">
    <property type="entry name" value="RVT_2"/>
    <property type="match status" value="2"/>
</dbReference>
<sequence>MSKATSSNKAINPLKFFGSRFKFLNGLDQKFEPIKREILRVDPLPTAEAAYAMVRKEAAHQIILGVTNETHGIATGLIVGETDGMGLSTKSFRRFDGQKKPATRDDKSHLKCEECDMNRHIKIIGYPDWWTDGHKTTNNKGAKKDKPSSSPTANTRNSTKNSNDRISGQDGLLGVALKEMDYTMLMRWFKVFDVKNAFLYGELKEEVYMEAPPGFSEHFKPGEACRLKKSLYGLKQSPRAWFERFMLAMKRVITGNDEEEIKRLKEGLFTEFEMKDLRNLKYFLGIKVLRSPKGIFICQKRYILDLLAEIGMISCKLADTPIMVNQKLFIEKKAKLGDRNRTKHAEVDRHFIKEKLEAGIIELPFVKSSDQLADILTKAYSIPTMQIHSSRQYGIDYFMRVENIRERQEHTKETQDNDESSLAIPQTNNNGEFKLDPKPVKEINSFQQEPDETLYATWERFKDLLFRCSQHYLTNMQEVIAFYKGLDAPTRLSLDSRCAIPTMKATEAKKAINEMANYSQKWHDRASIRKRRTETSDGLADIQAQLNNLGMEIKKVNEKEAYYTQFGTSYPQGQYKAAALGFYQRNNANPSYQERRQSLEESMSKFMTKSVRRHEENSNLIKEIDHVKLISTAVVDHLSIQHIDFPQYRILNQQNTSRIFQEQQTTVLFPSRLYDNIWFNEEEFGELHVYSYESSILEDELPRKEKDPGNKTVKHPKGIAKNVLVGIHSFIFPVDFIVLDINEDVKTPLILGRPFLSTAHTKIDVFKRKIAIRVDGEALIINKSLNFGDFIKLNDLNEPLKLRRDQVVDLGPTIKECEVIDPPIEEIAQTRKYDEKVAIGIEDYPSFCDHDRKIHVDVMEDMDAYRDEEMGDVIVGKEFCKKIKVGAKRFEGMITMFNGNDEVTYQMARPHSRFKHLTNIQCNKTRPIYKMKKSKNGLLVDTLACTRWNEEKKPKTSLAKHVESPKEFAGVIQSFLTTNDVDWWFDSGATKHICNSRRMFVSNQKVNESEPMFIGNETASKIDGKKESHTKIDFWKGPVLFDVLHVPNITKTYKFVITKGGVYVEKGYLDEGLFKLSVVTDDNVINNNKNG</sequence>
<dbReference type="GO" id="GO:0004190">
    <property type="term" value="F:aspartic-type endopeptidase activity"/>
    <property type="evidence" value="ECO:0007669"/>
    <property type="project" value="UniProtKB-KW"/>
</dbReference>
<evidence type="ECO:0000256" key="1">
    <source>
        <dbReference type="ARBA" id="ARBA00022750"/>
    </source>
</evidence>
<dbReference type="Gene3D" id="2.40.70.10">
    <property type="entry name" value="Acid Proteases"/>
    <property type="match status" value="1"/>
</dbReference>
<evidence type="ECO:0000256" key="2">
    <source>
        <dbReference type="SAM" id="MobiDB-lite"/>
    </source>
</evidence>
<feature type="domain" description="Retrovirus-related Pol polyprotein from transposon TNT 1-94-like beta-barrel" evidence="4">
    <location>
        <begin position="983"/>
        <end position="1051"/>
    </location>
</feature>
<feature type="non-terminal residue" evidence="5">
    <location>
        <position position="1091"/>
    </location>
</feature>
<keyword evidence="1" id="KW-0378">Hydrolase</keyword>
<organism evidence="5">
    <name type="scientific">Tanacetum cinerariifolium</name>
    <name type="common">Dalmatian daisy</name>
    <name type="synonym">Chrysanthemum cinerariifolium</name>
    <dbReference type="NCBI Taxonomy" id="118510"/>
    <lineage>
        <taxon>Eukaryota</taxon>
        <taxon>Viridiplantae</taxon>
        <taxon>Streptophyta</taxon>
        <taxon>Embryophyta</taxon>
        <taxon>Tracheophyta</taxon>
        <taxon>Spermatophyta</taxon>
        <taxon>Magnoliopsida</taxon>
        <taxon>eudicotyledons</taxon>
        <taxon>Gunneridae</taxon>
        <taxon>Pentapetalae</taxon>
        <taxon>asterids</taxon>
        <taxon>campanulids</taxon>
        <taxon>Asterales</taxon>
        <taxon>Asteraceae</taxon>
        <taxon>Asteroideae</taxon>
        <taxon>Anthemideae</taxon>
        <taxon>Anthemidinae</taxon>
        <taxon>Tanacetum</taxon>
    </lineage>
</organism>
<name>A0A699H8V2_TANCI</name>
<evidence type="ECO:0000313" key="5">
    <source>
        <dbReference type="EMBL" id="GEX61280.1"/>
    </source>
</evidence>
<dbReference type="AlphaFoldDB" id="A0A699H8V2"/>
<dbReference type="InterPro" id="IPR013103">
    <property type="entry name" value="RVT_2"/>
</dbReference>
<dbReference type="CDD" id="cd00303">
    <property type="entry name" value="retropepsin_like"/>
    <property type="match status" value="1"/>
</dbReference>
<dbReference type="InterPro" id="IPR054722">
    <property type="entry name" value="PolX-like_BBD"/>
</dbReference>
<keyword evidence="1" id="KW-0645">Protease</keyword>
<evidence type="ECO:0000259" key="3">
    <source>
        <dbReference type="Pfam" id="PF07727"/>
    </source>
</evidence>
<feature type="compositionally biased region" description="Polar residues" evidence="2">
    <location>
        <begin position="148"/>
        <end position="166"/>
    </location>
</feature>
<accession>A0A699H8V2</accession>
<evidence type="ECO:0000259" key="4">
    <source>
        <dbReference type="Pfam" id="PF22936"/>
    </source>
</evidence>
<comment type="caution">
    <text evidence="5">The sequence shown here is derived from an EMBL/GenBank/DDBJ whole genome shotgun (WGS) entry which is preliminary data.</text>
</comment>